<accession>A0A6M4YBQ9</accession>
<dbReference type="RefSeq" id="WP_171276566.1">
    <property type="nucleotide sequence ID" value="NZ_CAWPJG010000001.1"/>
</dbReference>
<dbReference type="AlphaFoldDB" id="A0A6M4YBQ9"/>
<dbReference type="Proteomes" id="UP000501427">
    <property type="component" value="Chromosome"/>
</dbReference>
<feature type="domain" description="DUF488" evidence="1">
    <location>
        <begin position="4"/>
        <end position="120"/>
    </location>
</feature>
<evidence type="ECO:0000259" key="1">
    <source>
        <dbReference type="Pfam" id="PF22751"/>
    </source>
</evidence>
<protein>
    <submittedName>
        <fullName evidence="2">DUF488 family protein</fullName>
    </submittedName>
</protein>
<evidence type="ECO:0000313" key="3">
    <source>
        <dbReference type="Proteomes" id="UP000501427"/>
    </source>
</evidence>
<name>A0A6M4YBQ9_AERME</name>
<dbReference type="EMBL" id="CP038441">
    <property type="protein sequence ID" value="QJT22754.1"/>
    <property type="molecule type" value="Genomic_DNA"/>
</dbReference>
<proteinExistence type="predicted"/>
<reference evidence="2 3" key="1">
    <citation type="submission" date="2019-03" db="EMBL/GenBank/DDBJ databases">
        <title>Novel transposon Tn6433 accelerates the dissemination of tet(E) in Aeromonas from aerobic biofilm under oxytetracycline stress.</title>
        <authorList>
            <person name="Shi Y."/>
            <person name="Tian Z."/>
            <person name="Zhang Y."/>
            <person name="Zhang H."/>
            <person name="Yang M."/>
        </authorList>
    </citation>
    <scope>NUCLEOTIDE SEQUENCE [LARGE SCALE GENOMIC DNA]</scope>
    <source>
        <strain evidence="2 3">T0.1-19</strain>
    </source>
</reference>
<sequence length="128" mass="14077">MALAIVRLGSARLEGEGLRIGTVRRPPRGVPKSDFASQDWYDVWFPNLAPSPETMKQGQAAETPAQWAAFCKQYKAEMASPAARHDLALLAALSHHTQLSVGCYCEQESRCHRSILKELLVGCGAQLR</sequence>
<evidence type="ECO:0000313" key="2">
    <source>
        <dbReference type="EMBL" id="QJT22754.1"/>
    </source>
</evidence>
<gene>
    <name evidence="2" type="ORF">E4184_15930</name>
</gene>
<organism evidence="2 3">
    <name type="scientific">Aeromonas media</name>
    <dbReference type="NCBI Taxonomy" id="651"/>
    <lineage>
        <taxon>Bacteria</taxon>
        <taxon>Pseudomonadati</taxon>
        <taxon>Pseudomonadota</taxon>
        <taxon>Gammaproteobacteria</taxon>
        <taxon>Aeromonadales</taxon>
        <taxon>Aeromonadaceae</taxon>
        <taxon>Aeromonas</taxon>
    </lineage>
</organism>
<dbReference type="Pfam" id="PF22751">
    <property type="entry name" value="DUF488-N3a"/>
    <property type="match status" value="1"/>
</dbReference>
<dbReference type="InterPro" id="IPR054495">
    <property type="entry name" value="DUF488-N3a"/>
</dbReference>